<evidence type="ECO:0000313" key="2">
    <source>
        <dbReference type="EMBL" id="MCX2562923.1"/>
    </source>
</evidence>
<gene>
    <name evidence="2" type="ORF">OQ497_02915</name>
</gene>
<dbReference type="RefSeq" id="WP_086555132.1">
    <property type="nucleotide sequence ID" value="NZ_JAPIUZ010000001.1"/>
</dbReference>
<reference evidence="2 3" key="1">
    <citation type="submission" date="2022-11" db="EMBL/GenBank/DDBJ databases">
        <title>Genome sequencing of Acetobacter type strain.</title>
        <authorList>
            <person name="Heo J."/>
            <person name="Lee D."/>
            <person name="Han B.-H."/>
            <person name="Hong S.-B."/>
            <person name="Kwon S.-W."/>
        </authorList>
    </citation>
    <scope>NUCLEOTIDE SEQUENCE [LARGE SCALE GENOMIC DNA]</scope>
    <source>
        <strain evidence="2 3">KACC 21253</strain>
    </source>
</reference>
<accession>A0ABT3QCB5</accession>
<dbReference type="Proteomes" id="UP001301152">
    <property type="component" value="Unassembled WGS sequence"/>
</dbReference>
<dbReference type="EMBL" id="JAPIUZ010000001">
    <property type="protein sequence ID" value="MCX2562923.1"/>
    <property type="molecule type" value="Genomic_DNA"/>
</dbReference>
<feature type="region of interest" description="Disordered" evidence="1">
    <location>
        <begin position="1"/>
        <end position="22"/>
    </location>
</feature>
<organism evidence="2 3">
    <name type="scientific">Acetobacter thailandicus</name>
    <dbReference type="NCBI Taxonomy" id="1502842"/>
    <lineage>
        <taxon>Bacteria</taxon>
        <taxon>Pseudomonadati</taxon>
        <taxon>Pseudomonadota</taxon>
        <taxon>Alphaproteobacteria</taxon>
        <taxon>Acetobacterales</taxon>
        <taxon>Acetobacteraceae</taxon>
        <taxon>Acetobacter</taxon>
    </lineage>
</organism>
<evidence type="ECO:0000256" key="1">
    <source>
        <dbReference type="SAM" id="MobiDB-lite"/>
    </source>
</evidence>
<evidence type="ECO:0000313" key="3">
    <source>
        <dbReference type="Proteomes" id="UP001301152"/>
    </source>
</evidence>
<comment type="caution">
    <text evidence="2">The sequence shown here is derived from an EMBL/GenBank/DDBJ whole genome shotgun (WGS) entry which is preliminary data.</text>
</comment>
<name>A0ABT3QCB5_9PROT</name>
<keyword evidence="3" id="KW-1185">Reference proteome</keyword>
<proteinExistence type="predicted"/>
<protein>
    <submittedName>
        <fullName evidence="2">Uncharacterized protein</fullName>
    </submittedName>
</protein>
<sequence length="112" mass="11857">MPEEQSPLPDNTPEKPESLSTTVKAAAAGLSPMALVMALPEPYATWVLYACVIFACAGLAATQIPVPASPGSKLLPLYRILNFLAANWKYAANTAMALRSKATASAEKDLHK</sequence>